<evidence type="ECO:0000313" key="3">
    <source>
        <dbReference type="EMBL" id="KAF5536998.1"/>
    </source>
</evidence>
<dbReference type="SUPFAM" id="SSF53720">
    <property type="entry name" value="ALDH-like"/>
    <property type="match status" value="1"/>
</dbReference>
<feature type="domain" description="Aldehyde dehydrogenase" evidence="2">
    <location>
        <begin position="5"/>
        <end position="60"/>
    </location>
</feature>
<evidence type="ECO:0000259" key="2">
    <source>
        <dbReference type="Pfam" id="PF00171"/>
    </source>
</evidence>
<dbReference type="GO" id="GO:0016491">
    <property type="term" value="F:oxidoreductase activity"/>
    <property type="evidence" value="ECO:0007669"/>
    <property type="project" value="InterPro"/>
</dbReference>
<gene>
    <name evidence="3" type="ORF">FMEXI_10134</name>
</gene>
<dbReference type="Proteomes" id="UP000522262">
    <property type="component" value="Unassembled WGS sequence"/>
</dbReference>
<dbReference type="EMBL" id="JAAOAM010000240">
    <property type="protein sequence ID" value="KAF5536998.1"/>
    <property type="molecule type" value="Genomic_DNA"/>
</dbReference>
<proteinExistence type="predicted"/>
<comment type="caution">
    <text evidence="3">The sequence shown here is derived from an EMBL/GenBank/DDBJ whole genome shotgun (WGS) entry which is preliminary data.</text>
</comment>
<dbReference type="InterPro" id="IPR016162">
    <property type="entry name" value="Ald_DH_N"/>
</dbReference>
<dbReference type="InterPro" id="IPR015590">
    <property type="entry name" value="Aldehyde_DH_dom"/>
</dbReference>
<organism evidence="3 4">
    <name type="scientific">Fusarium mexicanum</name>
    <dbReference type="NCBI Taxonomy" id="751941"/>
    <lineage>
        <taxon>Eukaryota</taxon>
        <taxon>Fungi</taxon>
        <taxon>Dikarya</taxon>
        <taxon>Ascomycota</taxon>
        <taxon>Pezizomycotina</taxon>
        <taxon>Sordariomycetes</taxon>
        <taxon>Hypocreomycetidae</taxon>
        <taxon>Hypocreales</taxon>
        <taxon>Nectriaceae</taxon>
        <taxon>Fusarium</taxon>
        <taxon>Fusarium fujikuroi species complex</taxon>
    </lineage>
</organism>
<protein>
    <submittedName>
        <fullName evidence="3">Aldehyde dehydrogenase (NAD+)</fullName>
    </submittedName>
</protein>
<evidence type="ECO:0000256" key="1">
    <source>
        <dbReference type="SAM" id="MobiDB-lite"/>
    </source>
</evidence>
<sequence>MNGADPVDAATHELATIDTWNNGKRSSSAQRDVGELIGVLRYYAGFAEKQYRQDINSSNDSDFRIPFGGDKQAGGQFT</sequence>
<feature type="region of interest" description="Disordered" evidence="1">
    <location>
        <begin position="57"/>
        <end position="78"/>
    </location>
</feature>
<dbReference type="InterPro" id="IPR016161">
    <property type="entry name" value="Ald_DH/histidinol_DH"/>
</dbReference>
<dbReference type="Pfam" id="PF00171">
    <property type="entry name" value="Aldedh"/>
    <property type="match status" value="1"/>
</dbReference>
<name>A0A8H5IGU2_9HYPO</name>
<dbReference type="AlphaFoldDB" id="A0A8H5IGU2"/>
<evidence type="ECO:0000313" key="4">
    <source>
        <dbReference type="Proteomes" id="UP000522262"/>
    </source>
</evidence>
<reference evidence="3 4" key="1">
    <citation type="submission" date="2020-05" db="EMBL/GenBank/DDBJ databases">
        <title>Identification and distribution of gene clusters putatively required for synthesis of sphingolipid metabolism inhibitors in phylogenetically diverse species of the filamentous fungus Fusarium.</title>
        <authorList>
            <person name="Kim H.-S."/>
            <person name="Busman M."/>
            <person name="Brown D.W."/>
            <person name="Divon H."/>
            <person name="Uhlig S."/>
            <person name="Proctor R.H."/>
        </authorList>
    </citation>
    <scope>NUCLEOTIDE SEQUENCE [LARGE SCALE GENOMIC DNA]</scope>
    <source>
        <strain evidence="3 4">NRRL 53147</strain>
    </source>
</reference>
<keyword evidence="4" id="KW-1185">Reference proteome</keyword>
<accession>A0A8H5IGU2</accession>
<dbReference type="Gene3D" id="3.40.605.10">
    <property type="entry name" value="Aldehyde Dehydrogenase, Chain A, domain 1"/>
    <property type="match status" value="1"/>
</dbReference>